<gene>
    <name evidence="1" type="ORF">ECRASSUSDP1_LOCUS18645</name>
</gene>
<name>A0AAD1XR00_EUPCR</name>
<accession>A0AAD1XR00</accession>
<evidence type="ECO:0000313" key="1">
    <source>
        <dbReference type="EMBL" id="CAI2377262.1"/>
    </source>
</evidence>
<organism evidence="1 2">
    <name type="scientific">Euplotes crassus</name>
    <dbReference type="NCBI Taxonomy" id="5936"/>
    <lineage>
        <taxon>Eukaryota</taxon>
        <taxon>Sar</taxon>
        <taxon>Alveolata</taxon>
        <taxon>Ciliophora</taxon>
        <taxon>Intramacronucleata</taxon>
        <taxon>Spirotrichea</taxon>
        <taxon>Hypotrichia</taxon>
        <taxon>Euplotida</taxon>
        <taxon>Euplotidae</taxon>
        <taxon>Moneuplotes</taxon>
    </lineage>
</organism>
<evidence type="ECO:0000313" key="2">
    <source>
        <dbReference type="Proteomes" id="UP001295684"/>
    </source>
</evidence>
<comment type="caution">
    <text evidence="1">The sequence shown here is derived from an EMBL/GenBank/DDBJ whole genome shotgun (WGS) entry which is preliminary data.</text>
</comment>
<proteinExistence type="predicted"/>
<protein>
    <submittedName>
        <fullName evidence="1">Uncharacterized protein</fullName>
    </submittedName>
</protein>
<reference evidence="1" key="1">
    <citation type="submission" date="2023-07" db="EMBL/GenBank/DDBJ databases">
        <authorList>
            <consortium name="AG Swart"/>
            <person name="Singh M."/>
            <person name="Singh A."/>
            <person name="Seah K."/>
            <person name="Emmerich C."/>
        </authorList>
    </citation>
    <scope>NUCLEOTIDE SEQUENCE</scope>
    <source>
        <strain evidence="1">DP1</strain>
    </source>
</reference>
<dbReference type="AlphaFoldDB" id="A0AAD1XR00"/>
<keyword evidence="2" id="KW-1185">Reference proteome</keyword>
<sequence length="231" mass="26808">MQRKRLFNEEDKHKMWRINWKLLNTEVISPKKKTLTIDIQDEEDSEEYEEIPDVPKDVYLKAVQEYVAEKTRIHSRVLNSMGLEQGGNSDELCLENPGVHSTFKPSTKKPFNALNCDTHLSKSSSKLSTLGRSRNVTFSQTRTVRRGATTLHHYSLLNQIRLNKKSLLDSEDSLPDINKKRRMLPQIFKEKEMFSTMEPLSPRKCFALSPDRMAQRVMESKLGSTGKYFKN</sequence>
<dbReference type="EMBL" id="CAMPGE010018892">
    <property type="protein sequence ID" value="CAI2377262.1"/>
    <property type="molecule type" value="Genomic_DNA"/>
</dbReference>
<dbReference type="Proteomes" id="UP001295684">
    <property type="component" value="Unassembled WGS sequence"/>
</dbReference>